<sequence>MNSACLLKLAWEIKSGQKELWIEVFKGKYGENIVNFTTYQHQKFRVGILEKVLQVFGLRYHRWNGVHWEMDPLYLFGRNHGCGGLLHDHSGSWLKEFSKRIGFTSAYLAEPLGSELGDILDSDVIGPLWPTFVPC</sequence>
<proteinExistence type="predicted"/>
<name>A0AAN9J704_CLITE</name>
<accession>A0AAN9J704</accession>
<organism evidence="1 2">
    <name type="scientific">Clitoria ternatea</name>
    <name type="common">Butterfly pea</name>
    <dbReference type="NCBI Taxonomy" id="43366"/>
    <lineage>
        <taxon>Eukaryota</taxon>
        <taxon>Viridiplantae</taxon>
        <taxon>Streptophyta</taxon>
        <taxon>Embryophyta</taxon>
        <taxon>Tracheophyta</taxon>
        <taxon>Spermatophyta</taxon>
        <taxon>Magnoliopsida</taxon>
        <taxon>eudicotyledons</taxon>
        <taxon>Gunneridae</taxon>
        <taxon>Pentapetalae</taxon>
        <taxon>rosids</taxon>
        <taxon>fabids</taxon>
        <taxon>Fabales</taxon>
        <taxon>Fabaceae</taxon>
        <taxon>Papilionoideae</taxon>
        <taxon>50 kb inversion clade</taxon>
        <taxon>NPAAA clade</taxon>
        <taxon>indigoferoid/millettioid clade</taxon>
        <taxon>Phaseoleae</taxon>
        <taxon>Clitoria</taxon>
    </lineage>
</organism>
<comment type="caution">
    <text evidence="1">The sequence shown here is derived from an EMBL/GenBank/DDBJ whole genome shotgun (WGS) entry which is preliminary data.</text>
</comment>
<keyword evidence="2" id="KW-1185">Reference proteome</keyword>
<gene>
    <name evidence="1" type="ORF">RJT34_16353</name>
</gene>
<evidence type="ECO:0000313" key="1">
    <source>
        <dbReference type="EMBL" id="KAK7293487.1"/>
    </source>
</evidence>
<dbReference type="EMBL" id="JAYKXN010000004">
    <property type="protein sequence ID" value="KAK7293487.1"/>
    <property type="molecule type" value="Genomic_DNA"/>
</dbReference>
<reference evidence="1 2" key="1">
    <citation type="submission" date="2024-01" db="EMBL/GenBank/DDBJ databases">
        <title>The genomes of 5 underutilized Papilionoideae crops provide insights into root nodulation and disease resistance.</title>
        <authorList>
            <person name="Yuan L."/>
        </authorList>
    </citation>
    <scope>NUCLEOTIDE SEQUENCE [LARGE SCALE GENOMIC DNA]</scope>
    <source>
        <strain evidence="1">LY-2023</strain>
        <tissue evidence="1">Leaf</tissue>
    </source>
</reference>
<protein>
    <submittedName>
        <fullName evidence="1">Uncharacterized protein</fullName>
    </submittedName>
</protein>
<dbReference type="AlphaFoldDB" id="A0AAN9J704"/>
<evidence type="ECO:0000313" key="2">
    <source>
        <dbReference type="Proteomes" id="UP001359559"/>
    </source>
</evidence>
<dbReference type="Proteomes" id="UP001359559">
    <property type="component" value="Unassembled WGS sequence"/>
</dbReference>